<accession>M3BXB3</accession>
<feature type="compositionally biased region" description="Basic and acidic residues" evidence="1">
    <location>
        <begin position="385"/>
        <end position="400"/>
    </location>
</feature>
<evidence type="ECO:0000313" key="3">
    <source>
        <dbReference type="Proteomes" id="UP000016931"/>
    </source>
</evidence>
<dbReference type="eggNOG" id="ENOG502RI16">
    <property type="taxonomic scope" value="Eukaryota"/>
</dbReference>
<feature type="compositionally biased region" description="Basic and acidic residues" evidence="1">
    <location>
        <begin position="342"/>
        <end position="355"/>
    </location>
</feature>
<sequence length="406" mass="45170">MNFRGSGTQLETMSEEPIDSTQSTTNRNDSTQESPKKETTPDSPVKNEKRARKTLLKKGNAAEKMANAQSPAQKEAAKESQMHETFHDASTGSPSDAQKDEALAKETGQQTDHTAVRRSTDLSGVENEKSETKEPAKQDLFPGDELIPDAVMVYDQKRTIRAPARDIFPWLLQLGRNRGGWYLPNRLEGILPATWRPSRTIEPKWQKLTPGERIADYGFTRNDYFVVDRVIEPHTIVLRSKRHGSQFTWAFLLRELHESDEAAEPATVVHLRFRGELTAEGIRRKILVKSGELLDKASAAPMLAGLAERCEQPGQLEAGDSEEKEKPPRRSFAGLSSRSKPVRQDSSESPKEESKSKRRSFAGLSPFNRSTPKGEAAATKGETAPAKETEVPKEQTEPARETVAQA</sequence>
<dbReference type="RefSeq" id="XP_016760837.1">
    <property type="nucleotide sequence ID" value="XM_016905476.1"/>
</dbReference>
<protein>
    <submittedName>
        <fullName evidence="2">Uncharacterized protein</fullName>
    </submittedName>
</protein>
<feature type="region of interest" description="Disordered" evidence="1">
    <location>
        <begin position="316"/>
        <end position="406"/>
    </location>
</feature>
<evidence type="ECO:0000256" key="1">
    <source>
        <dbReference type="SAM" id="MobiDB-lite"/>
    </source>
</evidence>
<dbReference type="OrthoDB" id="4151284at2759"/>
<proteinExistence type="predicted"/>
<organism evidence="2 3">
    <name type="scientific">Sphaerulina musiva (strain SO2202)</name>
    <name type="common">Poplar stem canker fungus</name>
    <name type="synonym">Septoria musiva</name>
    <dbReference type="NCBI Taxonomy" id="692275"/>
    <lineage>
        <taxon>Eukaryota</taxon>
        <taxon>Fungi</taxon>
        <taxon>Dikarya</taxon>
        <taxon>Ascomycota</taxon>
        <taxon>Pezizomycotina</taxon>
        <taxon>Dothideomycetes</taxon>
        <taxon>Dothideomycetidae</taxon>
        <taxon>Mycosphaerellales</taxon>
        <taxon>Mycosphaerellaceae</taxon>
        <taxon>Sphaerulina</taxon>
    </lineage>
</organism>
<feature type="compositionally biased region" description="Basic and acidic residues" evidence="1">
    <location>
        <begin position="75"/>
        <end position="87"/>
    </location>
</feature>
<dbReference type="GeneID" id="27902613"/>
<dbReference type="Proteomes" id="UP000016931">
    <property type="component" value="Unassembled WGS sequence"/>
</dbReference>
<reference evidence="2 3" key="1">
    <citation type="journal article" date="2012" name="PLoS Pathog.">
        <title>Diverse lifestyles and strategies of plant pathogenesis encoded in the genomes of eighteen Dothideomycetes fungi.</title>
        <authorList>
            <person name="Ohm R.A."/>
            <person name="Feau N."/>
            <person name="Henrissat B."/>
            <person name="Schoch C.L."/>
            <person name="Horwitz B.A."/>
            <person name="Barry K.W."/>
            <person name="Condon B.J."/>
            <person name="Copeland A.C."/>
            <person name="Dhillon B."/>
            <person name="Glaser F."/>
            <person name="Hesse C.N."/>
            <person name="Kosti I."/>
            <person name="LaButti K."/>
            <person name="Lindquist E.A."/>
            <person name="Lucas S."/>
            <person name="Salamov A.A."/>
            <person name="Bradshaw R.E."/>
            <person name="Ciuffetti L."/>
            <person name="Hamelin R.C."/>
            <person name="Kema G.H.J."/>
            <person name="Lawrence C."/>
            <person name="Scott J.A."/>
            <person name="Spatafora J.W."/>
            <person name="Turgeon B.G."/>
            <person name="de Wit P.J.G.M."/>
            <person name="Zhong S."/>
            <person name="Goodwin S.B."/>
            <person name="Grigoriev I.V."/>
        </authorList>
    </citation>
    <scope>NUCLEOTIDE SEQUENCE [LARGE SCALE GENOMIC DNA]</scope>
    <source>
        <strain evidence="2 3">SO2202</strain>
    </source>
</reference>
<feature type="compositionally biased region" description="Polar residues" evidence="1">
    <location>
        <begin position="1"/>
        <end position="12"/>
    </location>
</feature>
<evidence type="ECO:0000313" key="2">
    <source>
        <dbReference type="EMBL" id="EMF12716.1"/>
    </source>
</evidence>
<feature type="compositionally biased region" description="Basic and acidic residues" evidence="1">
    <location>
        <begin position="114"/>
        <end position="137"/>
    </location>
</feature>
<feature type="region of interest" description="Disordered" evidence="1">
    <location>
        <begin position="1"/>
        <end position="142"/>
    </location>
</feature>
<name>M3BXB3_SPHMS</name>
<keyword evidence="3" id="KW-1185">Reference proteome</keyword>
<feature type="compositionally biased region" description="Polar residues" evidence="1">
    <location>
        <begin position="19"/>
        <end position="33"/>
    </location>
</feature>
<feature type="compositionally biased region" description="Basic and acidic residues" evidence="1">
    <location>
        <begin position="34"/>
        <end position="48"/>
    </location>
</feature>
<gene>
    <name evidence="2" type="ORF">SEPMUDRAFT_149305</name>
</gene>
<dbReference type="EMBL" id="KB456264">
    <property type="protein sequence ID" value="EMF12716.1"/>
    <property type="molecule type" value="Genomic_DNA"/>
</dbReference>
<dbReference type="HOGENOM" id="CLU_678208_0_0_1"/>
<dbReference type="AlphaFoldDB" id="M3BXB3"/>